<feature type="domain" description="PTS EIIC type-3" evidence="2">
    <location>
        <begin position="1"/>
        <end position="390"/>
    </location>
</feature>
<evidence type="ECO:0000313" key="4">
    <source>
        <dbReference type="Proteomes" id="UP000295681"/>
    </source>
</evidence>
<feature type="transmembrane region" description="Helical" evidence="1">
    <location>
        <begin position="72"/>
        <end position="93"/>
    </location>
</feature>
<dbReference type="InterPro" id="IPR051088">
    <property type="entry name" value="PTS_Sugar-EIIC/EIIB"/>
</dbReference>
<feature type="transmembrane region" description="Helical" evidence="1">
    <location>
        <begin position="34"/>
        <end position="52"/>
    </location>
</feature>
<evidence type="ECO:0000256" key="1">
    <source>
        <dbReference type="SAM" id="Phobius"/>
    </source>
</evidence>
<gene>
    <name evidence="3" type="ORF">C5L23_001217</name>
</gene>
<feature type="transmembrane region" description="Helical" evidence="1">
    <location>
        <begin position="370"/>
        <end position="391"/>
    </location>
</feature>
<dbReference type="Proteomes" id="UP000295681">
    <property type="component" value="Unassembled WGS sequence"/>
</dbReference>
<dbReference type="GO" id="GO:0016020">
    <property type="term" value="C:membrane"/>
    <property type="evidence" value="ECO:0007669"/>
    <property type="project" value="InterPro"/>
</dbReference>
<dbReference type="InterPro" id="IPR004501">
    <property type="entry name" value="PTS_EIIC_3"/>
</dbReference>
<evidence type="ECO:0000259" key="2">
    <source>
        <dbReference type="PROSITE" id="PS51105"/>
    </source>
</evidence>
<dbReference type="PANTHER" id="PTHR33989">
    <property type="match status" value="1"/>
</dbReference>
<feature type="transmembrane region" description="Helical" evidence="1">
    <location>
        <begin position="202"/>
        <end position="224"/>
    </location>
</feature>
<reference evidence="3 4" key="1">
    <citation type="journal article" date="2019" name="Appl. Microbiol. Biotechnol.">
        <title>Uncovering carbohydrate metabolism through a genotype-phenotype association study of 56 lactic acid bacteria genomes.</title>
        <authorList>
            <person name="Buron-Moles G."/>
            <person name="Chailyan A."/>
            <person name="Dolejs I."/>
            <person name="Forster J."/>
            <person name="Miks M.H."/>
        </authorList>
    </citation>
    <scope>NUCLEOTIDE SEQUENCE [LARGE SCALE GENOMIC DNA]</scope>
    <source>
        <strain evidence="3 4">ATCC 700006</strain>
    </source>
</reference>
<dbReference type="STRING" id="907931.GCA_000165675_01186"/>
<dbReference type="PROSITE" id="PS51105">
    <property type="entry name" value="PTS_EIIC_TYPE_3"/>
    <property type="match status" value="1"/>
</dbReference>
<keyword evidence="4" id="KW-1185">Reference proteome</keyword>
<dbReference type="EMBL" id="PUFI01000007">
    <property type="protein sequence ID" value="TDG69086.1"/>
    <property type="molecule type" value="Genomic_DNA"/>
</dbReference>
<dbReference type="AlphaFoldDB" id="A0A4R5NB58"/>
<dbReference type="RefSeq" id="WP_010007531.1">
    <property type="nucleotide sequence ID" value="NZ_JAGYGP010000004.1"/>
</dbReference>
<protein>
    <recommendedName>
        <fullName evidence="2">PTS EIIC type-3 domain-containing protein</fullName>
    </recommendedName>
</protein>
<dbReference type="PANTHER" id="PTHR33989:SF4">
    <property type="entry name" value="PTS SYSTEM N,N'-DIACETYLCHITOBIOSE-SPECIFIC EIIC COMPONENT"/>
    <property type="match status" value="1"/>
</dbReference>
<feature type="transmembrane region" description="Helical" evidence="1">
    <location>
        <begin position="266"/>
        <end position="284"/>
    </location>
</feature>
<dbReference type="GO" id="GO:0009401">
    <property type="term" value="P:phosphoenolpyruvate-dependent sugar phosphotransferase system"/>
    <property type="evidence" value="ECO:0007669"/>
    <property type="project" value="InterPro"/>
</dbReference>
<feature type="transmembrane region" description="Helical" evidence="1">
    <location>
        <begin position="164"/>
        <end position="181"/>
    </location>
</feature>
<keyword evidence="1" id="KW-0812">Transmembrane</keyword>
<keyword evidence="1" id="KW-1133">Transmembrane helix</keyword>
<dbReference type="GO" id="GO:0008982">
    <property type="term" value="F:protein-N(PI)-phosphohistidine-sugar phosphotransferase activity"/>
    <property type="evidence" value="ECO:0007669"/>
    <property type="project" value="InterPro"/>
</dbReference>
<evidence type="ECO:0000313" key="3">
    <source>
        <dbReference type="EMBL" id="TDG69086.1"/>
    </source>
</evidence>
<sequence>MSIFSKGLSLLTKWDKRWQHQPLISAIYTTYRKIFTILVIDVYAHIIALLFLLPNALFPTILDYQLPFYTPIVQNVVLIIDIITMTFFSTLLAKEYYQRRRPDHDATLIMMTMFYSTMTSFQNQNNFNVILIKNYFILILLVYAVVNSYILYQKLLKQPQNPLSFANIGWAAIIITIATVLKPFLHSAALQATINQYLSSSIFNHIPAILIFALILPLLSWIGISIPSDLLVSQASATAISENLNFFLTKHTTAHIPYPINLYNTFSMFSIVGGLALCLLLLFRSRNIGDQRLGQWSLLPSLFNNHQLLLFAYPLLLRPLFLIPMLVSPVVTTSLGYLAVKLHVITIPVYQVPLSTPYLIRAYLATNGNLIALAVSILLIIVSVLIYLPFFNIAMKSQKES</sequence>
<name>A0A4R5NB58_9LACO</name>
<keyword evidence="1" id="KW-0472">Membrane</keyword>
<comment type="caution">
    <text evidence="3">The sequence shown here is derived from an EMBL/GenBank/DDBJ whole genome shotgun (WGS) entry which is preliminary data.</text>
</comment>
<organism evidence="3 4">
    <name type="scientific">Leuconostoc fallax</name>
    <dbReference type="NCBI Taxonomy" id="1251"/>
    <lineage>
        <taxon>Bacteria</taxon>
        <taxon>Bacillati</taxon>
        <taxon>Bacillota</taxon>
        <taxon>Bacilli</taxon>
        <taxon>Lactobacillales</taxon>
        <taxon>Lactobacillaceae</taxon>
        <taxon>Leuconostoc</taxon>
    </lineage>
</organism>
<accession>A0A4R5NB58</accession>
<proteinExistence type="predicted"/>
<feature type="transmembrane region" description="Helical" evidence="1">
    <location>
        <begin position="135"/>
        <end position="152"/>
    </location>
</feature>